<accession>A0ABT2ETC5</accession>
<gene>
    <name evidence="1" type="ORF">M2350_003664</name>
</gene>
<protein>
    <submittedName>
        <fullName evidence="1">Uncharacterized protein</fullName>
    </submittedName>
</protein>
<comment type="caution">
    <text evidence="1">The sequence shown here is derived from an EMBL/GenBank/DDBJ whole genome shotgun (WGS) entry which is preliminary data.</text>
</comment>
<keyword evidence="2" id="KW-1185">Reference proteome</keyword>
<reference evidence="1 2" key="1">
    <citation type="submission" date="2022-08" db="EMBL/GenBank/DDBJ databases">
        <title>Bacterial and archaeal communities from various locations to study Microbial Dark Matter (Phase II).</title>
        <authorList>
            <person name="Stepanauskas R."/>
        </authorList>
    </citation>
    <scope>NUCLEOTIDE SEQUENCE [LARGE SCALE GENOMIC DNA]</scope>
    <source>
        <strain evidence="1 2">PD1</strain>
    </source>
</reference>
<evidence type="ECO:0000313" key="2">
    <source>
        <dbReference type="Proteomes" id="UP001204798"/>
    </source>
</evidence>
<evidence type="ECO:0000313" key="1">
    <source>
        <dbReference type="EMBL" id="MCS3921218.1"/>
    </source>
</evidence>
<dbReference type="Proteomes" id="UP001204798">
    <property type="component" value="Unassembled WGS sequence"/>
</dbReference>
<sequence length="44" mass="4886">MVESVAVRGNCSKLNSRDYQKDNDMEVTKVVQTVKTIADEPSVT</sequence>
<name>A0ABT2ETC5_9BACT</name>
<proteinExistence type="predicted"/>
<dbReference type="EMBL" id="JANUCP010000011">
    <property type="protein sequence ID" value="MCS3921218.1"/>
    <property type="molecule type" value="Genomic_DNA"/>
</dbReference>
<organism evidence="1 2">
    <name type="scientific">Candidatus Fervidibacter sacchari</name>
    <dbReference type="NCBI Taxonomy" id="1448929"/>
    <lineage>
        <taxon>Bacteria</taxon>
        <taxon>Candidatus Fervidibacterota</taxon>
        <taxon>Candidatus Fervidibacter</taxon>
    </lineage>
</organism>